<evidence type="ECO:0000313" key="2">
    <source>
        <dbReference type="EMBL" id="GFU23242.1"/>
    </source>
</evidence>
<comment type="caution">
    <text evidence="2">The sequence shown here is derived from an EMBL/GenBank/DDBJ whole genome shotgun (WGS) entry which is preliminary data.</text>
</comment>
<name>A0A8X6UK87_NEPPI</name>
<organism evidence="2 3">
    <name type="scientific">Nephila pilipes</name>
    <name type="common">Giant wood spider</name>
    <name type="synonym">Nephila maculata</name>
    <dbReference type="NCBI Taxonomy" id="299642"/>
    <lineage>
        <taxon>Eukaryota</taxon>
        <taxon>Metazoa</taxon>
        <taxon>Ecdysozoa</taxon>
        <taxon>Arthropoda</taxon>
        <taxon>Chelicerata</taxon>
        <taxon>Arachnida</taxon>
        <taxon>Araneae</taxon>
        <taxon>Araneomorphae</taxon>
        <taxon>Entelegynae</taxon>
        <taxon>Araneoidea</taxon>
        <taxon>Nephilidae</taxon>
        <taxon>Nephila</taxon>
    </lineage>
</organism>
<keyword evidence="3" id="KW-1185">Reference proteome</keyword>
<protein>
    <submittedName>
        <fullName evidence="2">Uncharacterized protein</fullName>
    </submittedName>
</protein>
<dbReference type="SUPFAM" id="SSF47473">
    <property type="entry name" value="EF-hand"/>
    <property type="match status" value="1"/>
</dbReference>
<dbReference type="Gene3D" id="1.10.238.10">
    <property type="entry name" value="EF-hand"/>
    <property type="match status" value="1"/>
</dbReference>
<dbReference type="AlphaFoldDB" id="A0A8X6UK87"/>
<evidence type="ECO:0000256" key="1">
    <source>
        <dbReference type="SAM" id="MobiDB-lite"/>
    </source>
</evidence>
<feature type="region of interest" description="Disordered" evidence="1">
    <location>
        <begin position="110"/>
        <end position="133"/>
    </location>
</feature>
<dbReference type="Proteomes" id="UP000887013">
    <property type="component" value="Unassembled WGS sequence"/>
</dbReference>
<gene>
    <name evidence="2" type="primary">AVEN_63716_1</name>
    <name evidence="2" type="ORF">NPIL_501201</name>
</gene>
<reference evidence="2" key="1">
    <citation type="submission" date="2020-08" db="EMBL/GenBank/DDBJ databases">
        <title>Multicomponent nature underlies the extraordinary mechanical properties of spider dragline silk.</title>
        <authorList>
            <person name="Kono N."/>
            <person name="Nakamura H."/>
            <person name="Mori M."/>
            <person name="Yoshida Y."/>
            <person name="Ohtoshi R."/>
            <person name="Malay A.D."/>
            <person name="Moran D.A.P."/>
            <person name="Tomita M."/>
            <person name="Numata K."/>
            <person name="Arakawa K."/>
        </authorList>
    </citation>
    <scope>NUCLEOTIDE SEQUENCE</scope>
</reference>
<dbReference type="OrthoDB" id="6421767at2759"/>
<proteinExistence type="predicted"/>
<evidence type="ECO:0000313" key="3">
    <source>
        <dbReference type="Proteomes" id="UP000887013"/>
    </source>
</evidence>
<feature type="compositionally biased region" description="Basic and acidic residues" evidence="1">
    <location>
        <begin position="1"/>
        <end position="17"/>
    </location>
</feature>
<dbReference type="EMBL" id="BMAW01127929">
    <property type="protein sequence ID" value="GFU23242.1"/>
    <property type="molecule type" value="Genomic_DNA"/>
</dbReference>
<sequence length="133" mass="14811">MSSDEKDASNDNERIQDKDDEPEDFQRLFDLYSKVASSESEGTMSLQGAKMWLEQAKLLDENKGISESDVERTFSATHVTGMDKEEFKMWIDVLAERTNKEGKELINKLAAAGPPSAGNRSELVSPTGKLIKP</sequence>
<dbReference type="InterPro" id="IPR011992">
    <property type="entry name" value="EF-hand-dom_pair"/>
</dbReference>
<feature type="region of interest" description="Disordered" evidence="1">
    <location>
        <begin position="1"/>
        <end position="23"/>
    </location>
</feature>
<accession>A0A8X6UK87</accession>